<reference evidence="1 2" key="1">
    <citation type="journal article" date="2014" name="Appl. Environ. Microbiol.">
        <title>Comparative Genome Analysis of 'Candidatus Methanoplasma termitum' Indicates a New Mode of Energy Metabolism in the Seventh Order of Methanogens.</title>
        <authorList>
            <person name="Lang K."/>
            <person name="Schuldes J."/>
            <person name="Klingl A."/>
            <person name="Poehlein A."/>
            <person name="Daniel R."/>
            <person name="Brune A."/>
        </authorList>
    </citation>
    <scope>NUCLEOTIDE SEQUENCE [LARGE SCALE GENOMIC DNA]</scope>
    <source>
        <strain evidence="2">Mpt1</strain>
    </source>
</reference>
<protein>
    <submittedName>
        <fullName evidence="1">Uncharacterized protein</fullName>
    </submittedName>
</protein>
<name>A0A0A7LCE6_9ARCH</name>
<evidence type="ECO:0000313" key="1">
    <source>
        <dbReference type="EMBL" id="AIZ56739.1"/>
    </source>
</evidence>
<dbReference type="RefSeq" id="WP_148305831.1">
    <property type="nucleotide sequence ID" value="NZ_CP010070.1"/>
</dbReference>
<dbReference type="AlphaFoldDB" id="A0A0A7LCE6"/>
<sequence length="134" mass="15171">MVTLVNYFECEKCKAVSYSEADIAKHEKNCHKCELKDWQGKIIKRPSSVEVVGEPYTGNGVDGYRSIIVENSDEKVSVSFLDWGDSFDPRYCGSGKLEEISIDELKVFYEEAKVSFANAIERVITSLSPMEEKQ</sequence>
<evidence type="ECO:0000313" key="2">
    <source>
        <dbReference type="Proteomes" id="UP000030787"/>
    </source>
</evidence>
<organism evidence="1 2">
    <name type="scientific">Candidatus Methanoplasma termitum</name>
    <dbReference type="NCBI Taxonomy" id="1577791"/>
    <lineage>
        <taxon>Archaea</taxon>
        <taxon>Methanobacteriati</taxon>
        <taxon>Thermoplasmatota</taxon>
        <taxon>Thermoplasmata</taxon>
        <taxon>Methanomassiliicoccales</taxon>
        <taxon>Methanomassiliicoccaceae</taxon>
        <taxon>Candidatus Methanoplasma</taxon>
    </lineage>
</organism>
<dbReference type="STRING" id="1577791.Mpt1_c08630"/>
<dbReference type="GeneID" id="24818528"/>
<dbReference type="KEGG" id="mear:Mpt1_c08630"/>
<keyword evidence="2" id="KW-1185">Reference proteome</keyword>
<proteinExistence type="predicted"/>
<dbReference type="Proteomes" id="UP000030787">
    <property type="component" value="Chromosome"/>
</dbReference>
<accession>A0A0A7LCE6</accession>
<gene>
    <name evidence="1" type="ORF">Mpt1_c08630</name>
</gene>
<dbReference type="EMBL" id="CP010070">
    <property type="protein sequence ID" value="AIZ56739.1"/>
    <property type="molecule type" value="Genomic_DNA"/>
</dbReference>
<dbReference type="HOGENOM" id="CLU_1891316_0_0_2"/>